<accession>A0A4Y9T268</accession>
<gene>
    <name evidence="2" type="ORF">E4O92_05805</name>
</gene>
<name>A0A4Y9T268_9BURK</name>
<evidence type="ECO:0000313" key="2">
    <source>
        <dbReference type="EMBL" id="TFW33738.1"/>
    </source>
</evidence>
<evidence type="ECO:0000256" key="1">
    <source>
        <dbReference type="SAM" id="MobiDB-lite"/>
    </source>
</evidence>
<feature type="compositionally biased region" description="Polar residues" evidence="1">
    <location>
        <begin position="35"/>
        <end position="45"/>
    </location>
</feature>
<dbReference type="OrthoDB" id="2088266at2"/>
<dbReference type="AlphaFoldDB" id="A0A4Y9T268"/>
<comment type="caution">
    <text evidence="2">The sequence shown here is derived from an EMBL/GenBank/DDBJ whole genome shotgun (WGS) entry which is preliminary data.</text>
</comment>
<feature type="region of interest" description="Disordered" evidence="1">
    <location>
        <begin position="21"/>
        <end position="49"/>
    </location>
</feature>
<reference evidence="2 3" key="1">
    <citation type="submission" date="2019-03" db="EMBL/GenBank/DDBJ databases">
        <title>Draft genome of Massilia hortus sp. nov., a novel bacterial species of the Oxalobacteraceae family.</title>
        <authorList>
            <person name="Peta V."/>
            <person name="Raths R."/>
            <person name="Bucking H."/>
        </authorList>
    </citation>
    <scope>NUCLEOTIDE SEQUENCE [LARGE SCALE GENOMIC DNA]</scope>
    <source>
        <strain evidence="2 3">ONC3</strain>
    </source>
</reference>
<evidence type="ECO:0000313" key="3">
    <source>
        <dbReference type="Proteomes" id="UP000297258"/>
    </source>
</evidence>
<protein>
    <recommendedName>
        <fullName evidence="4">Ead/Ea22-like family protein</fullName>
    </recommendedName>
</protein>
<organism evidence="2 3">
    <name type="scientific">Massilia horti</name>
    <dbReference type="NCBI Taxonomy" id="2562153"/>
    <lineage>
        <taxon>Bacteria</taxon>
        <taxon>Pseudomonadati</taxon>
        <taxon>Pseudomonadota</taxon>
        <taxon>Betaproteobacteria</taxon>
        <taxon>Burkholderiales</taxon>
        <taxon>Oxalobacteraceae</taxon>
        <taxon>Telluria group</taxon>
        <taxon>Massilia</taxon>
    </lineage>
</organism>
<dbReference type="EMBL" id="SPUM01000037">
    <property type="protein sequence ID" value="TFW33738.1"/>
    <property type="molecule type" value="Genomic_DNA"/>
</dbReference>
<keyword evidence="3" id="KW-1185">Reference proteome</keyword>
<evidence type="ECO:0008006" key="4">
    <source>
        <dbReference type="Google" id="ProtNLM"/>
    </source>
</evidence>
<dbReference type="Proteomes" id="UP000297258">
    <property type="component" value="Unassembled WGS sequence"/>
</dbReference>
<sequence length="89" mass="9919">MNEISEKRLLEIESRANRATPAPWKSYVEGRDHTSGTSFIMTGTPEQRGGDIELSGATVADQDFIASARQDVVDLVNEVRRLRAMQNKV</sequence>
<proteinExistence type="predicted"/>